<sequence length="80" mass="8925">MCLLTEQSDGRERNTVSLSAPCLPSPCFEISTETSNSSFASRLQAEIAANHGAFGQRFRKREPAEQRKKLQQRALLTART</sequence>
<protein>
    <submittedName>
        <fullName evidence="2">Uncharacterized protein</fullName>
    </submittedName>
</protein>
<organism evidence="2 3">
    <name type="scientific">Nepenthes gracilis</name>
    <name type="common">Slender pitcher plant</name>
    <dbReference type="NCBI Taxonomy" id="150966"/>
    <lineage>
        <taxon>Eukaryota</taxon>
        <taxon>Viridiplantae</taxon>
        <taxon>Streptophyta</taxon>
        <taxon>Embryophyta</taxon>
        <taxon>Tracheophyta</taxon>
        <taxon>Spermatophyta</taxon>
        <taxon>Magnoliopsida</taxon>
        <taxon>eudicotyledons</taxon>
        <taxon>Gunneridae</taxon>
        <taxon>Pentapetalae</taxon>
        <taxon>Caryophyllales</taxon>
        <taxon>Nepenthaceae</taxon>
        <taxon>Nepenthes</taxon>
    </lineage>
</organism>
<feature type="region of interest" description="Disordered" evidence="1">
    <location>
        <begin position="58"/>
        <end position="80"/>
    </location>
</feature>
<evidence type="ECO:0000313" key="2">
    <source>
        <dbReference type="EMBL" id="GMH24374.1"/>
    </source>
</evidence>
<dbReference type="Proteomes" id="UP001279734">
    <property type="component" value="Unassembled WGS sequence"/>
</dbReference>
<comment type="caution">
    <text evidence="2">The sequence shown here is derived from an EMBL/GenBank/DDBJ whole genome shotgun (WGS) entry which is preliminary data.</text>
</comment>
<dbReference type="EMBL" id="BSYO01000027">
    <property type="protein sequence ID" value="GMH24374.1"/>
    <property type="molecule type" value="Genomic_DNA"/>
</dbReference>
<evidence type="ECO:0000313" key="3">
    <source>
        <dbReference type="Proteomes" id="UP001279734"/>
    </source>
</evidence>
<dbReference type="AlphaFoldDB" id="A0AAD3Y1V6"/>
<keyword evidence="3" id="KW-1185">Reference proteome</keyword>
<evidence type="ECO:0000256" key="1">
    <source>
        <dbReference type="SAM" id="MobiDB-lite"/>
    </source>
</evidence>
<reference evidence="2" key="1">
    <citation type="submission" date="2023-05" db="EMBL/GenBank/DDBJ databases">
        <title>Nepenthes gracilis genome sequencing.</title>
        <authorList>
            <person name="Fukushima K."/>
        </authorList>
    </citation>
    <scope>NUCLEOTIDE SEQUENCE</scope>
    <source>
        <strain evidence="2">SING2019-196</strain>
    </source>
</reference>
<name>A0AAD3Y1V6_NEPGR</name>
<proteinExistence type="predicted"/>
<accession>A0AAD3Y1V6</accession>
<gene>
    <name evidence="2" type="ORF">Nepgr_026217</name>
</gene>